<dbReference type="EMBL" id="RCMI01000062">
    <property type="protein sequence ID" value="KAG2938672.1"/>
    <property type="molecule type" value="Genomic_DNA"/>
</dbReference>
<accession>A0A8T1DI05</accession>
<dbReference type="VEuPathDB" id="FungiDB:PC110_g5189"/>
<protein>
    <recommendedName>
        <fullName evidence="6">Tc1-like transposase DDE domain-containing protein</fullName>
    </recommendedName>
</protein>
<name>A0A8T1DI05_9STRA</name>
<gene>
    <name evidence="1" type="ORF">PC113_g2845</name>
    <name evidence="2" type="ORF">PC115_g3652</name>
    <name evidence="3" type="ORF">PC118_g2082</name>
    <name evidence="4" type="ORF">PC129_g3647</name>
</gene>
<dbReference type="Proteomes" id="UP000774804">
    <property type="component" value="Unassembled WGS sequence"/>
</dbReference>
<organism evidence="2 5">
    <name type="scientific">Phytophthora cactorum</name>
    <dbReference type="NCBI Taxonomy" id="29920"/>
    <lineage>
        <taxon>Eukaryota</taxon>
        <taxon>Sar</taxon>
        <taxon>Stramenopiles</taxon>
        <taxon>Oomycota</taxon>
        <taxon>Peronosporomycetes</taxon>
        <taxon>Peronosporales</taxon>
        <taxon>Peronosporaceae</taxon>
        <taxon>Phytophthora</taxon>
    </lineage>
</organism>
<sequence>MASQLRTLKHTITEKQRVFDAHRAGRHDWLAVAASNDIPTTTTYNLVRRGRADDLPRGGARHIKMTPEAKACLEQYLDEDCTYTLNQLRTSFSSTVIKSASSNNGGYKEKRRVFAEKLKAHQSEGNGIVYYDETNFNVYLKRQRGGQQAVVKLPPSKGANLQAHCAVFSAIGVVTSRVQRSSIRMDKIAAFVEEIYKAVKASSVFQNCFRNEKIVIALDNALDHRQTEERFTKHPDMELLRLGAILQCATLLKGASAC</sequence>
<dbReference type="Proteomes" id="UP000697107">
    <property type="component" value="Unassembled WGS sequence"/>
</dbReference>
<proteinExistence type="predicted"/>
<dbReference type="EMBL" id="RCMV01000075">
    <property type="protein sequence ID" value="KAG3225766.1"/>
    <property type="molecule type" value="Genomic_DNA"/>
</dbReference>
<evidence type="ECO:0000313" key="4">
    <source>
        <dbReference type="EMBL" id="KAG3225766.1"/>
    </source>
</evidence>
<dbReference type="Proteomes" id="UP000735874">
    <property type="component" value="Unassembled WGS sequence"/>
</dbReference>
<dbReference type="Proteomes" id="UP000760860">
    <property type="component" value="Unassembled WGS sequence"/>
</dbReference>
<dbReference type="EMBL" id="RCMG01000040">
    <property type="protein sequence ID" value="KAG2866438.1"/>
    <property type="molecule type" value="Genomic_DNA"/>
</dbReference>
<evidence type="ECO:0000313" key="5">
    <source>
        <dbReference type="Proteomes" id="UP000774804"/>
    </source>
</evidence>
<evidence type="ECO:0000313" key="2">
    <source>
        <dbReference type="EMBL" id="KAG2938672.1"/>
    </source>
</evidence>
<evidence type="ECO:0008006" key="6">
    <source>
        <dbReference type="Google" id="ProtNLM"/>
    </source>
</evidence>
<reference evidence="2" key="1">
    <citation type="submission" date="2018-10" db="EMBL/GenBank/DDBJ databases">
        <title>Effector identification in a new, highly contiguous assembly of the strawberry crown rot pathogen Phytophthora cactorum.</title>
        <authorList>
            <person name="Armitage A.D."/>
            <person name="Nellist C.F."/>
            <person name="Bates H."/>
            <person name="Vickerstaff R.J."/>
            <person name="Harrison R.J."/>
        </authorList>
    </citation>
    <scope>NUCLEOTIDE SEQUENCE</scope>
    <source>
        <strain evidence="1">15-7</strain>
        <strain evidence="2">4032</strain>
        <strain evidence="3">P415</strain>
        <strain evidence="4">P421</strain>
    </source>
</reference>
<dbReference type="AlphaFoldDB" id="A0A8T1DI05"/>
<dbReference type="EMBL" id="RCML01000029">
    <property type="protein sequence ID" value="KAG2997105.1"/>
    <property type="molecule type" value="Genomic_DNA"/>
</dbReference>
<comment type="caution">
    <text evidence="2">The sequence shown here is derived from an EMBL/GenBank/DDBJ whole genome shotgun (WGS) entry which is preliminary data.</text>
</comment>
<evidence type="ECO:0000313" key="1">
    <source>
        <dbReference type="EMBL" id="KAG2866438.1"/>
    </source>
</evidence>
<evidence type="ECO:0000313" key="3">
    <source>
        <dbReference type="EMBL" id="KAG2997105.1"/>
    </source>
</evidence>